<dbReference type="Proteomes" id="UP000035287">
    <property type="component" value="Plasmid p1"/>
</dbReference>
<dbReference type="InterPro" id="IPR050228">
    <property type="entry name" value="Carboxylesterase_BioH"/>
</dbReference>
<evidence type="ECO:0000313" key="2">
    <source>
        <dbReference type="Proteomes" id="UP000035287"/>
    </source>
</evidence>
<reference evidence="1 2" key="1">
    <citation type="submission" date="2015-06" db="EMBL/GenBank/DDBJ databases">
        <authorList>
            <person name="Zeng Y."/>
            <person name="Huang Y."/>
        </authorList>
    </citation>
    <scope>NUCLEOTIDE SEQUENCE [LARGE SCALE GENOMIC DNA]</scope>
    <source>
        <strain evidence="1 2">PQ-2</strain>
        <plasmid evidence="2">Plasmid p1</plasmid>
    </source>
</reference>
<dbReference type="GO" id="GO:0004601">
    <property type="term" value="F:peroxidase activity"/>
    <property type="evidence" value="ECO:0007669"/>
    <property type="project" value="UniProtKB-KW"/>
</dbReference>
<dbReference type="PANTHER" id="PTHR43194:SF2">
    <property type="entry name" value="PEROXISOMAL MEMBRANE PROTEIN LPX1"/>
    <property type="match status" value="1"/>
</dbReference>
<geneLocation type="plasmid" evidence="1 2">
    <name>p1</name>
</geneLocation>
<keyword evidence="1" id="KW-0614">Plasmid</keyword>
<dbReference type="AlphaFoldDB" id="A0A0G3XLB8"/>
<dbReference type="OrthoDB" id="9808398at2"/>
<name>A0A0G3XLB8_9SPHN</name>
<dbReference type="SUPFAM" id="SSF53474">
    <property type="entry name" value="alpha/beta-Hydrolases"/>
    <property type="match status" value="1"/>
</dbReference>
<dbReference type="InterPro" id="IPR000073">
    <property type="entry name" value="AB_hydrolase_1"/>
</dbReference>
<dbReference type="EMBL" id="CP011771">
    <property type="protein sequence ID" value="AKM12017.1"/>
    <property type="molecule type" value="Genomic_DNA"/>
</dbReference>
<protein>
    <submittedName>
        <fullName evidence="1">Peroxidase</fullName>
    </submittedName>
</protein>
<dbReference type="InterPro" id="IPR029058">
    <property type="entry name" value="AB_hydrolase_fold"/>
</dbReference>
<evidence type="ECO:0000313" key="1">
    <source>
        <dbReference type="EMBL" id="AKM12017.1"/>
    </source>
</evidence>
<keyword evidence="2" id="KW-1185">Reference proteome</keyword>
<organism evidence="1 2">
    <name type="scientific">Croceicoccus naphthovorans</name>
    <dbReference type="NCBI Taxonomy" id="1348774"/>
    <lineage>
        <taxon>Bacteria</taxon>
        <taxon>Pseudomonadati</taxon>
        <taxon>Pseudomonadota</taxon>
        <taxon>Alphaproteobacteria</taxon>
        <taxon>Sphingomonadales</taxon>
        <taxon>Erythrobacteraceae</taxon>
        <taxon>Croceicoccus</taxon>
    </lineage>
</organism>
<sequence>MTSNLTLVGRAGHRIAADAEGPATGMPVILAHGGGQTRRAWKKISTLLAGHGFRAIAIDLRGHGDSDWASDGAYDVADFASDLVAIAGKLDRKPALIGASLGGLAGLVAEGQLSPGSFASLTLVDITPQMEATGVARVVGFMAAHAREGFASPDEAARIISEYLPHRPSRKASAGLAHYLRQKPDGRYYWHWDPAFIDGVMRRHAQNGDLGDHGRSELNTAAMNLSLPVHLVRGGSSDLVSPEAVAHFRNLVPHAAYSDIADATHMVVGDQNDVFGAAIAGFLMQTHAMSDAK</sequence>
<dbReference type="Gene3D" id="3.40.50.1820">
    <property type="entry name" value="alpha/beta hydrolase"/>
    <property type="match status" value="1"/>
</dbReference>
<keyword evidence="1" id="KW-0575">Peroxidase</keyword>
<dbReference type="KEGG" id="cna:AB433_17895"/>
<dbReference type="PATRIC" id="fig|1348774.3.peg.3768"/>
<dbReference type="PANTHER" id="PTHR43194">
    <property type="entry name" value="HYDROLASE ALPHA/BETA FOLD FAMILY"/>
    <property type="match status" value="1"/>
</dbReference>
<dbReference type="RefSeq" id="WP_047824481.1">
    <property type="nucleotide sequence ID" value="NZ_CP011771.1"/>
</dbReference>
<accession>A0A0G3XLB8</accession>
<keyword evidence="1" id="KW-0560">Oxidoreductase</keyword>
<gene>
    <name evidence="1" type="ORF">AB433_17895</name>
</gene>
<proteinExistence type="predicted"/>
<dbReference type="Pfam" id="PF00561">
    <property type="entry name" value="Abhydrolase_1"/>
    <property type="match status" value="1"/>
</dbReference>